<protein>
    <submittedName>
        <fullName evidence="1">Uncharacterized protein</fullName>
    </submittedName>
</protein>
<reference evidence="1" key="1">
    <citation type="submission" date="2021-06" db="EMBL/GenBank/DDBJ databases">
        <authorList>
            <person name="Arsene-Ploetze F."/>
        </authorList>
    </citation>
    <scope>NUCLEOTIDE SEQUENCE</scope>
    <source>
        <strain evidence="1">SBRY1</strain>
    </source>
</reference>
<sequence>MEAGVQLYGSDTYKNDFGLYTTYAGPVYVHAPGQCINWWGHIDTEFKEKDKDHCG</sequence>
<dbReference type="AlphaFoldDB" id="A0A9W4E6T3"/>
<dbReference type="Proteomes" id="UP001153328">
    <property type="component" value="Unassembled WGS sequence"/>
</dbReference>
<dbReference type="RefSeq" id="WP_205042587.1">
    <property type="nucleotide sequence ID" value="NZ_CAJVAX010000012.1"/>
</dbReference>
<name>A0A9W4E6T3_9ACTN</name>
<organism evidence="1 2">
    <name type="scientific">Actinacidiphila bryophytorum</name>
    <dbReference type="NCBI Taxonomy" id="1436133"/>
    <lineage>
        <taxon>Bacteria</taxon>
        <taxon>Bacillati</taxon>
        <taxon>Actinomycetota</taxon>
        <taxon>Actinomycetes</taxon>
        <taxon>Kitasatosporales</taxon>
        <taxon>Streptomycetaceae</taxon>
        <taxon>Actinacidiphila</taxon>
    </lineage>
</organism>
<comment type="caution">
    <text evidence="1">The sequence shown here is derived from an EMBL/GenBank/DDBJ whole genome shotgun (WGS) entry which is preliminary data.</text>
</comment>
<accession>A0A9W4E6T3</accession>
<proteinExistence type="predicted"/>
<evidence type="ECO:0000313" key="1">
    <source>
        <dbReference type="EMBL" id="CAG7628749.1"/>
    </source>
</evidence>
<dbReference type="EMBL" id="CAJVAX010000012">
    <property type="protein sequence ID" value="CAG7628749.1"/>
    <property type="molecule type" value="Genomic_DNA"/>
</dbReference>
<gene>
    <name evidence="1" type="ORF">SBRY_20503</name>
</gene>
<evidence type="ECO:0000313" key="2">
    <source>
        <dbReference type="Proteomes" id="UP001153328"/>
    </source>
</evidence>
<keyword evidence="2" id="KW-1185">Reference proteome</keyword>